<dbReference type="PROSITE" id="PS50995">
    <property type="entry name" value="HTH_MARR_2"/>
    <property type="match status" value="1"/>
</dbReference>
<keyword evidence="3" id="KW-1185">Reference proteome</keyword>
<dbReference type="Proteomes" id="UP001595528">
    <property type="component" value="Unassembled WGS sequence"/>
</dbReference>
<dbReference type="InterPro" id="IPR039422">
    <property type="entry name" value="MarR/SlyA-like"/>
</dbReference>
<dbReference type="RefSeq" id="WP_379901101.1">
    <property type="nucleotide sequence ID" value="NZ_JBHRTR010000028.1"/>
</dbReference>
<evidence type="ECO:0000259" key="1">
    <source>
        <dbReference type="PROSITE" id="PS50995"/>
    </source>
</evidence>
<organism evidence="2 3">
    <name type="scientific">Marinibaculum pumilum</name>
    <dbReference type="NCBI Taxonomy" id="1766165"/>
    <lineage>
        <taxon>Bacteria</taxon>
        <taxon>Pseudomonadati</taxon>
        <taxon>Pseudomonadota</taxon>
        <taxon>Alphaproteobacteria</taxon>
        <taxon>Rhodospirillales</taxon>
        <taxon>Rhodospirillaceae</taxon>
        <taxon>Marinibaculum</taxon>
    </lineage>
</organism>
<gene>
    <name evidence="2" type="ORF">ACFOGJ_13250</name>
</gene>
<dbReference type="Gene3D" id="1.10.10.10">
    <property type="entry name" value="Winged helix-like DNA-binding domain superfamily/Winged helix DNA-binding domain"/>
    <property type="match status" value="1"/>
</dbReference>
<accession>A0ABV7L0R8</accession>
<dbReference type="EMBL" id="JBHRTR010000028">
    <property type="protein sequence ID" value="MFC3228205.1"/>
    <property type="molecule type" value="Genomic_DNA"/>
</dbReference>
<dbReference type="InterPro" id="IPR036390">
    <property type="entry name" value="WH_DNA-bd_sf"/>
</dbReference>
<dbReference type="PANTHER" id="PTHR33164">
    <property type="entry name" value="TRANSCRIPTIONAL REGULATOR, MARR FAMILY"/>
    <property type="match status" value="1"/>
</dbReference>
<dbReference type="PANTHER" id="PTHR33164:SF105">
    <property type="entry name" value="TRANSCRIPTIONAL REPRESSOR PROTEIN-RELATED"/>
    <property type="match status" value="1"/>
</dbReference>
<feature type="domain" description="HTH marR-type" evidence="1">
    <location>
        <begin position="23"/>
        <end position="155"/>
    </location>
</feature>
<dbReference type="SUPFAM" id="SSF46785">
    <property type="entry name" value="Winged helix' DNA-binding domain"/>
    <property type="match status" value="1"/>
</dbReference>
<name>A0ABV7L0R8_9PROT</name>
<comment type="caution">
    <text evidence="2">The sequence shown here is derived from an EMBL/GenBank/DDBJ whole genome shotgun (WGS) entry which is preliminary data.</text>
</comment>
<protein>
    <submittedName>
        <fullName evidence="2">MarR family winged helix-turn-helix transcriptional regulator</fullName>
    </submittedName>
</protein>
<dbReference type="SMART" id="SM00347">
    <property type="entry name" value="HTH_MARR"/>
    <property type="match status" value="1"/>
</dbReference>
<evidence type="ECO:0000313" key="3">
    <source>
        <dbReference type="Proteomes" id="UP001595528"/>
    </source>
</evidence>
<reference evidence="3" key="1">
    <citation type="journal article" date="2019" name="Int. J. Syst. Evol. Microbiol.">
        <title>The Global Catalogue of Microorganisms (GCM) 10K type strain sequencing project: providing services to taxonomists for standard genome sequencing and annotation.</title>
        <authorList>
            <consortium name="The Broad Institute Genomics Platform"/>
            <consortium name="The Broad Institute Genome Sequencing Center for Infectious Disease"/>
            <person name="Wu L."/>
            <person name="Ma J."/>
        </authorList>
    </citation>
    <scope>NUCLEOTIDE SEQUENCE [LARGE SCALE GENOMIC DNA]</scope>
    <source>
        <strain evidence="3">KCTC 42964</strain>
    </source>
</reference>
<dbReference type="InterPro" id="IPR036388">
    <property type="entry name" value="WH-like_DNA-bd_sf"/>
</dbReference>
<dbReference type="InterPro" id="IPR000835">
    <property type="entry name" value="HTH_MarR-typ"/>
</dbReference>
<proteinExistence type="predicted"/>
<sequence>MTSGLQARRVAPTLTDDARKVIAGDAGWQMRVAARRLAVHLDDAISAHGLSSAQFTLMCLIASAPDDTIGGLAARAGLDQSTLSRTVEGLVRAGLAEVVTAEKDRRRRAVWLTEAGARRLAAAMPDWRAAHAALGPAAEGCTRLLQAMPDPPAGD</sequence>
<evidence type="ECO:0000313" key="2">
    <source>
        <dbReference type="EMBL" id="MFC3228205.1"/>
    </source>
</evidence>
<dbReference type="Pfam" id="PF12802">
    <property type="entry name" value="MarR_2"/>
    <property type="match status" value="1"/>
</dbReference>